<sequence>MLDQTDEKVLVKVTATNISSKAIPYVGFNGCDPGVSAQLYSDTEDGPVKVGSQWSTGTPLY</sequence>
<gene>
    <name evidence="1" type="ORF">R4Z09_13365</name>
</gene>
<accession>A0ABZ2CLB2</accession>
<evidence type="ECO:0000313" key="2">
    <source>
        <dbReference type="Proteomes" id="UP001357223"/>
    </source>
</evidence>
<keyword evidence="2" id="KW-1185">Reference proteome</keyword>
<organism evidence="1 2">
    <name type="scientific">Niallia oryzisoli</name>
    <dbReference type="NCBI Taxonomy" id="1737571"/>
    <lineage>
        <taxon>Bacteria</taxon>
        <taxon>Bacillati</taxon>
        <taxon>Bacillota</taxon>
        <taxon>Bacilli</taxon>
        <taxon>Bacillales</taxon>
        <taxon>Bacillaceae</taxon>
        <taxon>Niallia</taxon>
    </lineage>
</organism>
<reference evidence="1 2" key="1">
    <citation type="submission" date="2023-10" db="EMBL/GenBank/DDBJ databases">
        <title>Niallia locisalis sp.nov. isolated from a salt pond sample.</title>
        <authorList>
            <person name="Li X.-J."/>
            <person name="Dong L."/>
        </authorList>
    </citation>
    <scope>NUCLEOTIDE SEQUENCE [LARGE SCALE GENOMIC DNA]</scope>
    <source>
        <strain evidence="1 2">DSM 29761</strain>
    </source>
</reference>
<dbReference type="EMBL" id="CP137640">
    <property type="protein sequence ID" value="WVX83881.1"/>
    <property type="molecule type" value="Genomic_DNA"/>
</dbReference>
<evidence type="ECO:0000313" key="1">
    <source>
        <dbReference type="EMBL" id="WVX83881.1"/>
    </source>
</evidence>
<proteinExistence type="predicted"/>
<protein>
    <submittedName>
        <fullName evidence="1">Uncharacterized protein</fullName>
    </submittedName>
</protein>
<dbReference type="RefSeq" id="WP_338452753.1">
    <property type="nucleotide sequence ID" value="NZ_CP137640.1"/>
</dbReference>
<name>A0ABZ2CLB2_9BACI</name>
<dbReference type="Proteomes" id="UP001357223">
    <property type="component" value="Chromosome"/>
</dbReference>